<organism evidence="1 2">
    <name type="scientific">Taxus chinensis</name>
    <name type="common">Chinese yew</name>
    <name type="synonym">Taxus wallichiana var. chinensis</name>
    <dbReference type="NCBI Taxonomy" id="29808"/>
    <lineage>
        <taxon>Eukaryota</taxon>
        <taxon>Viridiplantae</taxon>
        <taxon>Streptophyta</taxon>
        <taxon>Embryophyta</taxon>
        <taxon>Tracheophyta</taxon>
        <taxon>Spermatophyta</taxon>
        <taxon>Pinopsida</taxon>
        <taxon>Pinidae</taxon>
        <taxon>Conifers II</taxon>
        <taxon>Cupressales</taxon>
        <taxon>Taxaceae</taxon>
        <taxon>Taxus</taxon>
    </lineage>
</organism>
<feature type="non-terminal residue" evidence="1">
    <location>
        <position position="51"/>
    </location>
</feature>
<accession>A0AA38FU58</accession>
<sequence>IPEHKKRAFEYFGLKEKEITKGRVGNKVGIPITIIELEQPKVLEELGEPPE</sequence>
<evidence type="ECO:0000313" key="1">
    <source>
        <dbReference type="EMBL" id="KAH9308653.1"/>
    </source>
</evidence>
<comment type="caution">
    <text evidence="1">The sequence shown here is derived from an EMBL/GenBank/DDBJ whole genome shotgun (WGS) entry which is preliminary data.</text>
</comment>
<keyword evidence="2" id="KW-1185">Reference proteome</keyword>
<feature type="non-terminal residue" evidence="1">
    <location>
        <position position="1"/>
    </location>
</feature>
<name>A0AA38FU58_TAXCH</name>
<gene>
    <name evidence="1" type="ORF">KI387_036564</name>
</gene>
<protein>
    <submittedName>
        <fullName evidence="1">Uncharacterized protein</fullName>
    </submittedName>
</protein>
<proteinExistence type="predicted"/>
<dbReference type="Proteomes" id="UP000824469">
    <property type="component" value="Unassembled WGS sequence"/>
</dbReference>
<dbReference type="AlphaFoldDB" id="A0AA38FU58"/>
<reference evidence="1 2" key="1">
    <citation type="journal article" date="2021" name="Nat. Plants">
        <title>The Taxus genome provides insights into paclitaxel biosynthesis.</title>
        <authorList>
            <person name="Xiong X."/>
            <person name="Gou J."/>
            <person name="Liao Q."/>
            <person name="Li Y."/>
            <person name="Zhou Q."/>
            <person name="Bi G."/>
            <person name="Li C."/>
            <person name="Du R."/>
            <person name="Wang X."/>
            <person name="Sun T."/>
            <person name="Guo L."/>
            <person name="Liang H."/>
            <person name="Lu P."/>
            <person name="Wu Y."/>
            <person name="Zhang Z."/>
            <person name="Ro D.K."/>
            <person name="Shang Y."/>
            <person name="Huang S."/>
            <person name="Yan J."/>
        </authorList>
    </citation>
    <scope>NUCLEOTIDE SEQUENCE [LARGE SCALE GENOMIC DNA]</scope>
    <source>
        <strain evidence="1">Ta-2019</strain>
    </source>
</reference>
<evidence type="ECO:0000313" key="2">
    <source>
        <dbReference type="Proteomes" id="UP000824469"/>
    </source>
</evidence>
<dbReference type="EMBL" id="JAHRHJ020000007">
    <property type="protein sequence ID" value="KAH9308653.1"/>
    <property type="molecule type" value="Genomic_DNA"/>
</dbReference>